<evidence type="ECO:0000256" key="3">
    <source>
        <dbReference type="ARBA" id="ARBA00023015"/>
    </source>
</evidence>
<keyword evidence="5" id="KW-0539">Nucleus</keyword>
<evidence type="ECO:0000313" key="8">
    <source>
        <dbReference type="Proteomes" id="UP000887226"/>
    </source>
</evidence>
<proteinExistence type="predicted"/>
<feature type="compositionally biased region" description="Acidic residues" evidence="6">
    <location>
        <begin position="61"/>
        <end position="74"/>
    </location>
</feature>
<feature type="compositionally biased region" description="Basic and acidic residues" evidence="6">
    <location>
        <begin position="75"/>
        <end position="92"/>
    </location>
</feature>
<dbReference type="GO" id="GO:0005654">
    <property type="term" value="C:nucleoplasm"/>
    <property type="evidence" value="ECO:0007669"/>
    <property type="project" value="UniProtKB-ARBA"/>
</dbReference>
<evidence type="ECO:0000256" key="2">
    <source>
        <dbReference type="ARBA" id="ARBA00022491"/>
    </source>
</evidence>
<dbReference type="AlphaFoldDB" id="A0A9P7Z095"/>
<dbReference type="InterPro" id="IPR013907">
    <property type="entry name" value="Sds3"/>
</dbReference>
<keyword evidence="4" id="KW-0804">Transcription</keyword>
<keyword evidence="2" id="KW-0678">Repressor</keyword>
<feature type="region of interest" description="Disordered" evidence="6">
    <location>
        <begin position="26"/>
        <end position="320"/>
    </location>
</feature>
<comment type="subcellular location">
    <subcellularLocation>
        <location evidence="1">Nucleus</location>
    </subcellularLocation>
</comment>
<feature type="compositionally biased region" description="Basic residues" evidence="6">
    <location>
        <begin position="269"/>
        <end position="278"/>
    </location>
</feature>
<evidence type="ECO:0000256" key="6">
    <source>
        <dbReference type="SAM" id="MobiDB-lite"/>
    </source>
</evidence>
<dbReference type="OrthoDB" id="20886at2759"/>
<evidence type="ECO:0000256" key="1">
    <source>
        <dbReference type="ARBA" id="ARBA00004123"/>
    </source>
</evidence>
<feature type="compositionally biased region" description="Acidic residues" evidence="6">
    <location>
        <begin position="212"/>
        <end position="226"/>
    </location>
</feature>
<feature type="compositionally biased region" description="Polar residues" evidence="6">
    <location>
        <begin position="95"/>
        <end position="113"/>
    </location>
</feature>
<dbReference type="GO" id="GO:0010468">
    <property type="term" value="P:regulation of gene expression"/>
    <property type="evidence" value="ECO:0007669"/>
    <property type="project" value="UniProtKB-ARBA"/>
</dbReference>
<name>A0A9P7Z095_9HELO</name>
<dbReference type="SMART" id="SM01401">
    <property type="entry name" value="Sds3"/>
    <property type="match status" value="1"/>
</dbReference>
<evidence type="ECO:0000313" key="7">
    <source>
        <dbReference type="EMBL" id="KAG9242508.1"/>
    </source>
</evidence>
<sequence>MSVDIGRIGGADAILEAAARVSAREELSNVEIDLDGTRSSSLSEIEYKESNHEEEGNFSDNQEDNSEEENDSEAETERLEDSPVKLRAHKDVVMNSHSSLIYDRSPSQLNHQTIPPREPDEEDDDEPLSDEEVSPNDSPKSSVHGDDVVSELPVGPISLEDSAGEGKRTLSVPEIESRKRKRSIMAGNGLDEDIEEPMRKRTGEVSTIGDDYAVEDSEQIEEDQEGDLSNPISGNISDENGGEVQVDIPLPLVPSIQEVNELINAPISPKKRGRKKKKGTDNNAGAQEDDQGKPPTAETQQDGNGGDNNPQNAEDDEAEAALRNEEELGRKRIALDQLSLIEKQFATFRDRLFDERLAQLNREEAMLREDKPTHPEYLAMMQAVDERRDEKIRLANKLREYEWQTLENFAVATRSQVLVQYKQEVREIREKTIEQLGTQWYEIQHDRRSYAGNVPDYTLQFPTRRSQQISHQVAYSNEVSILSGVAKYVGFPSAPTMAKVTDAEFLEDMEKMGVSFVFPSMSTVVGCQIK</sequence>
<accession>A0A9P7Z095</accession>
<dbReference type="Pfam" id="PF08598">
    <property type="entry name" value="Sds3"/>
    <property type="match status" value="1"/>
</dbReference>
<feature type="compositionally biased region" description="Acidic residues" evidence="6">
    <location>
        <begin position="119"/>
        <end position="134"/>
    </location>
</feature>
<reference evidence="7" key="1">
    <citation type="journal article" date="2021" name="IMA Fungus">
        <title>Genomic characterization of three marine fungi, including Emericellopsis atlantica sp. nov. with signatures of a generalist lifestyle and marine biomass degradation.</title>
        <authorList>
            <person name="Hagestad O.C."/>
            <person name="Hou L."/>
            <person name="Andersen J.H."/>
            <person name="Hansen E.H."/>
            <person name="Altermark B."/>
            <person name="Li C."/>
            <person name="Kuhnert E."/>
            <person name="Cox R.J."/>
            <person name="Crous P.W."/>
            <person name="Spatafora J.W."/>
            <person name="Lail K."/>
            <person name="Amirebrahimi M."/>
            <person name="Lipzen A."/>
            <person name="Pangilinan J."/>
            <person name="Andreopoulos W."/>
            <person name="Hayes R.D."/>
            <person name="Ng V."/>
            <person name="Grigoriev I.V."/>
            <person name="Jackson S.A."/>
            <person name="Sutton T.D.S."/>
            <person name="Dobson A.D.W."/>
            <person name="Rama T."/>
        </authorList>
    </citation>
    <scope>NUCLEOTIDE SEQUENCE</scope>
    <source>
        <strain evidence="7">TRa3180A</strain>
    </source>
</reference>
<keyword evidence="3" id="KW-0805">Transcription regulation</keyword>
<evidence type="ECO:0000256" key="4">
    <source>
        <dbReference type="ARBA" id="ARBA00023163"/>
    </source>
</evidence>
<dbReference type="Gene3D" id="1.20.5.1500">
    <property type="match status" value="1"/>
</dbReference>
<protein>
    <submittedName>
        <fullName evidence="7">Sds3-like-domain-containing protein</fullName>
    </submittedName>
</protein>
<dbReference type="EMBL" id="MU254066">
    <property type="protein sequence ID" value="KAG9242508.1"/>
    <property type="molecule type" value="Genomic_DNA"/>
</dbReference>
<keyword evidence="8" id="KW-1185">Reference proteome</keyword>
<dbReference type="PANTHER" id="PTHR21964">
    <property type="entry name" value="BREAST CANCER METASTASIS-SUPPRESSOR 1"/>
    <property type="match status" value="1"/>
</dbReference>
<feature type="compositionally biased region" description="Basic and acidic residues" evidence="6">
    <location>
        <begin position="45"/>
        <end position="55"/>
    </location>
</feature>
<evidence type="ECO:0000256" key="5">
    <source>
        <dbReference type="ARBA" id="ARBA00023242"/>
    </source>
</evidence>
<organism evidence="7 8">
    <name type="scientific">Calycina marina</name>
    <dbReference type="NCBI Taxonomy" id="1763456"/>
    <lineage>
        <taxon>Eukaryota</taxon>
        <taxon>Fungi</taxon>
        <taxon>Dikarya</taxon>
        <taxon>Ascomycota</taxon>
        <taxon>Pezizomycotina</taxon>
        <taxon>Leotiomycetes</taxon>
        <taxon>Helotiales</taxon>
        <taxon>Pezizellaceae</taxon>
        <taxon>Calycina</taxon>
    </lineage>
</organism>
<dbReference type="Proteomes" id="UP000887226">
    <property type="component" value="Unassembled WGS sequence"/>
</dbReference>
<comment type="caution">
    <text evidence="7">The sequence shown here is derived from an EMBL/GenBank/DDBJ whole genome shotgun (WGS) entry which is preliminary data.</text>
</comment>
<gene>
    <name evidence="7" type="ORF">BJ878DRAFT_166986</name>
</gene>